<keyword evidence="1" id="KW-0812">Transmembrane</keyword>
<evidence type="ECO:0000313" key="3">
    <source>
        <dbReference type="Proteomes" id="UP001177943"/>
    </source>
</evidence>
<dbReference type="Pfam" id="PF05437">
    <property type="entry name" value="AzlD"/>
    <property type="match status" value="1"/>
</dbReference>
<evidence type="ECO:0000313" key="2">
    <source>
        <dbReference type="EMBL" id="WHX50404.1"/>
    </source>
</evidence>
<keyword evidence="1" id="KW-0472">Membrane</keyword>
<sequence length="105" mass="11702">MESQLWIIFLIGAGTYLFRAGSLVLGSRVQWSERTKEWLSYVSPAVLGALLGPLLLLDEGQWVPIKGNIMLLAAIPTIAVAWWTRRLLLTVTAGIACFAVLYYFM</sequence>
<proteinExistence type="predicted"/>
<dbReference type="InterPro" id="IPR008407">
    <property type="entry name" value="Brnchd-chn_aa_trnsp_AzlD"/>
</dbReference>
<keyword evidence="1" id="KW-1133">Transmembrane helix</keyword>
<dbReference type="KEGG" id="pwn:QNH46_07035"/>
<name>A0AA95IAN1_9BACL</name>
<protein>
    <submittedName>
        <fullName evidence="2">AzlD domain-containing protein</fullName>
    </submittedName>
</protein>
<dbReference type="RefSeq" id="WP_283927478.1">
    <property type="nucleotide sequence ID" value="NZ_CP126084.1"/>
</dbReference>
<evidence type="ECO:0000256" key="1">
    <source>
        <dbReference type="SAM" id="Phobius"/>
    </source>
</evidence>
<dbReference type="EMBL" id="CP126084">
    <property type="protein sequence ID" value="WHX50404.1"/>
    <property type="molecule type" value="Genomic_DNA"/>
</dbReference>
<gene>
    <name evidence="2" type="ORF">QNH46_07035</name>
</gene>
<dbReference type="Proteomes" id="UP001177943">
    <property type="component" value="Chromosome"/>
</dbReference>
<feature type="transmembrane region" description="Helical" evidence="1">
    <location>
        <begin position="6"/>
        <end position="26"/>
    </location>
</feature>
<dbReference type="AlphaFoldDB" id="A0AA95IAN1"/>
<feature type="transmembrane region" description="Helical" evidence="1">
    <location>
        <begin position="87"/>
        <end position="104"/>
    </location>
</feature>
<reference evidence="2" key="1">
    <citation type="submission" date="2023-05" db="EMBL/GenBank/DDBJ databases">
        <title>Comparative genomics of Bacillaceae isolates and their secondary metabolite potential.</title>
        <authorList>
            <person name="Song L."/>
            <person name="Nielsen L.J."/>
            <person name="Mohite O."/>
            <person name="Xu X."/>
            <person name="Weber T."/>
            <person name="Kovacs A.T."/>
        </authorList>
    </citation>
    <scope>NUCLEOTIDE SEQUENCE</scope>
    <source>
        <strain evidence="2">B2_4</strain>
    </source>
</reference>
<accession>A0AA95IAN1</accession>
<feature type="transmembrane region" description="Helical" evidence="1">
    <location>
        <begin position="38"/>
        <end position="57"/>
    </location>
</feature>
<organism evidence="2 3">
    <name type="scientific">Paenibacillus woosongensis</name>
    <dbReference type="NCBI Taxonomy" id="307580"/>
    <lineage>
        <taxon>Bacteria</taxon>
        <taxon>Bacillati</taxon>
        <taxon>Bacillota</taxon>
        <taxon>Bacilli</taxon>
        <taxon>Bacillales</taxon>
        <taxon>Paenibacillaceae</taxon>
        <taxon>Paenibacillus</taxon>
    </lineage>
</organism>